<sequence length="306" mass="34238">MATPFVPKEALKFDGALLQELQGDVSDTIARDLLREDLPSIAPSSVIHDNGCGYGACTMAIMNSNPPENIKIHATDVNPIFIAQLQAKLDENPSWPVKIENMDACDLTFPDNTFNLSPGGTGIVAVWKEMPWHVALENAHHKTRGADEPMAPFLSKSWYKKERLQQVTTEAGWKDVKYVEKAAWLNLGADLKRWATIAWTFLVTPVGGWQQRDEDRWDEAIDAIATESSQSEWHKVEDGIHKIRMMALDDKNDTHYFLDINPDEAERLQLGELVIGDWMGGKRVWAPLDLSKPGLKFLDSATASSN</sequence>
<dbReference type="Gene3D" id="3.40.50.150">
    <property type="entry name" value="Vaccinia Virus protein VP39"/>
    <property type="match status" value="1"/>
</dbReference>
<accession>A0A194W9F2</accession>
<dbReference type="EMBL" id="CM003106">
    <property type="protein sequence ID" value="KUI72708.1"/>
    <property type="molecule type" value="Genomic_DNA"/>
</dbReference>
<feature type="domain" description="Methyltransferase" evidence="1">
    <location>
        <begin position="48"/>
        <end position="116"/>
    </location>
</feature>
<dbReference type="AlphaFoldDB" id="A0A194W9F2"/>
<name>A0A194W9F2_CYTMA</name>
<proteinExistence type="predicted"/>
<gene>
    <name evidence="2" type="ORF">VM1G_08314</name>
</gene>
<reference evidence="2" key="1">
    <citation type="submission" date="2014-12" db="EMBL/GenBank/DDBJ databases">
        <title>Genome Sequence of Valsa Canker Pathogens Uncovers a Specific Adaption of Colonization on Woody Bark.</title>
        <authorList>
            <person name="Yin Z."/>
            <person name="Liu H."/>
            <person name="Gao X."/>
            <person name="Li Z."/>
            <person name="Song N."/>
            <person name="Ke X."/>
            <person name="Dai Q."/>
            <person name="Wu Y."/>
            <person name="Sun Y."/>
            <person name="Xu J.-R."/>
            <person name="Kang Z.K."/>
            <person name="Wang L."/>
            <person name="Huang L."/>
        </authorList>
    </citation>
    <scope>NUCLEOTIDE SEQUENCE [LARGE SCALE GENOMIC DNA]</scope>
    <source>
        <strain evidence="2">03-8</strain>
    </source>
</reference>
<dbReference type="Pfam" id="PF13649">
    <property type="entry name" value="Methyltransf_25"/>
    <property type="match status" value="1"/>
</dbReference>
<organism evidence="2 3">
    <name type="scientific">Cytospora mali</name>
    <name type="common">Apple Valsa canker fungus</name>
    <name type="synonym">Valsa mali</name>
    <dbReference type="NCBI Taxonomy" id="578113"/>
    <lineage>
        <taxon>Eukaryota</taxon>
        <taxon>Fungi</taxon>
        <taxon>Dikarya</taxon>
        <taxon>Ascomycota</taxon>
        <taxon>Pezizomycotina</taxon>
        <taxon>Sordariomycetes</taxon>
        <taxon>Sordariomycetidae</taxon>
        <taxon>Diaporthales</taxon>
        <taxon>Cytosporaceae</taxon>
        <taxon>Cytospora</taxon>
    </lineage>
</organism>
<evidence type="ECO:0000313" key="2">
    <source>
        <dbReference type="EMBL" id="KUI72708.1"/>
    </source>
</evidence>
<keyword evidence="3" id="KW-1185">Reference proteome</keyword>
<dbReference type="Proteomes" id="UP000078559">
    <property type="component" value="Chromosome 9"/>
</dbReference>
<evidence type="ECO:0000259" key="1">
    <source>
        <dbReference type="Pfam" id="PF13649"/>
    </source>
</evidence>
<protein>
    <submittedName>
        <fullName evidence="2">tRNA (Cmo5U34)-methyltransferase</fullName>
    </submittedName>
</protein>
<evidence type="ECO:0000313" key="3">
    <source>
        <dbReference type="Proteomes" id="UP000078559"/>
    </source>
</evidence>
<dbReference type="SUPFAM" id="SSF53335">
    <property type="entry name" value="S-adenosyl-L-methionine-dependent methyltransferases"/>
    <property type="match status" value="1"/>
</dbReference>
<dbReference type="InterPro" id="IPR029063">
    <property type="entry name" value="SAM-dependent_MTases_sf"/>
</dbReference>
<dbReference type="InterPro" id="IPR041698">
    <property type="entry name" value="Methyltransf_25"/>
</dbReference>
<dbReference type="OrthoDB" id="2013972at2759"/>